<protein>
    <submittedName>
        <fullName evidence="2">Uncharacterized protein</fullName>
    </submittedName>
</protein>
<feature type="compositionally biased region" description="Low complexity" evidence="1">
    <location>
        <begin position="38"/>
        <end position="58"/>
    </location>
</feature>
<evidence type="ECO:0000313" key="3">
    <source>
        <dbReference type="Proteomes" id="UP001419268"/>
    </source>
</evidence>
<evidence type="ECO:0000256" key="1">
    <source>
        <dbReference type="SAM" id="MobiDB-lite"/>
    </source>
</evidence>
<feature type="compositionally biased region" description="Gly residues" evidence="1">
    <location>
        <begin position="99"/>
        <end position="110"/>
    </location>
</feature>
<keyword evidence="3" id="KW-1185">Reference proteome</keyword>
<feature type="region of interest" description="Disordered" evidence="1">
    <location>
        <begin position="1"/>
        <end position="194"/>
    </location>
</feature>
<proteinExistence type="predicted"/>
<feature type="compositionally biased region" description="Low complexity" evidence="1">
    <location>
        <begin position="133"/>
        <end position="161"/>
    </location>
</feature>
<dbReference type="EMBL" id="JBBNAG010000011">
    <property type="protein sequence ID" value="KAK9094838.1"/>
    <property type="molecule type" value="Genomic_DNA"/>
</dbReference>
<feature type="compositionally biased region" description="Basic and acidic residues" evidence="1">
    <location>
        <begin position="1"/>
        <end position="12"/>
    </location>
</feature>
<organism evidence="2 3">
    <name type="scientific">Stephania cephalantha</name>
    <dbReference type="NCBI Taxonomy" id="152367"/>
    <lineage>
        <taxon>Eukaryota</taxon>
        <taxon>Viridiplantae</taxon>
        <taxon>Streptophyta</taxon>
        <taxon>Embryophyta</taxon>
        <taxon>Tracheophyta</taxon>
        <taxon>Spermatophyta</taxon>
        <taxon>Magnoliopsida</taxon>
        <taxon>Ranunculales</taxon>
        <taxon>Menispermaceae</taxon>
        <taxon>Menispermoideae</taxon>
        <taxon>Cissampelideae</taxon>
        <taxon>Stephania</taxon>
    </lineage>
</organism>
<dbReference type="Proteomes" id="UP001419268">
    <property type="component" value="Unassembled WGS sequence"/>
</dbReference>
<dbReference type="AlphaFoldDB" id="A0AAP0ES54"/>
<accession>A0AAP0ES54</accession>
<name>A0AAP0ES54_9MAGN</name>
<reference evidence="2 3" key="1">
    <citation type="submission" date="2024-01" db="EMBL/GenBank/DDBJ databases">
        <title>Genome assemblies of Stephania.</title>
        <authorList>
            <person name="Yang L."/>
        </authorList>
    </citation>
    <scope>NUCLEOTIDE SEQUENCE [LARGE SCALE GENOMIC DNA]</scope>
    <source>
        <strain evidence="2">JXDWG</strain>
        <tissue evidence="2">Leaf</tissue>
    </source>
</reference>
<comment type="caution">
    <text evidence="2">The sequence shown here is derived from an EMBL/GenBank/DDBJ whole genome shotgun (WGS) entry which is preliminary data.</text>
</comment>
<sequence length="214" mass="22062">MRERKRARAPESEREDGEEGGAHGGEQRGGSATELRAVDGAAPATATDDVPAAARTADGSSSEDRQRKVRLQQQLFAEVAGDVKATDELQQRRQRRGSGDGNGAASGAGRGPAATPAAALQHLRGSGIDRRSAAAASSGGGSDAARGSAATMVEAVTAASTRQRRRRGSGAASGECERRGGALSDRSILNEGCDSTKFDDEMEVRFTSPNLVVI</sequence>
<evidence type="ECO:0000313" key="2">
    <source>
        <dbReference type="EMBL" id="KAK9094838.1"/>
    </source>
</evidence>
<gene>
    <name evidence="2" type="ORF">Scep_026307</name>
</gene>